<feature type="compositionally biased region" description="Polar residues" evidence="1">
    <location>
        <begin position="8"/>
        <end position="21"/>
    </location>
</feature>
<evidence type="ECO:0000256" key="2">
    <source>
        <dbReference type="SAM" id="Phobius"/>
    </source>
</evidence>
<accession>A0A8K0JDW9</accession>
<dbReference type="EMBL" id="JABELV010000557">
    <property type="protein sequence ID" value="KAG7527159.1"/>
    <property type="molecule type" value="Genomic_DNA"/>
</dbReference>
<name>A0A8K0JDW9_9TREE</name>
<feature type="region of interest" description="Disordered" evidence="1">
    <location>
        <begin position="1"/>
        <end position="50"/>
    </location>
</feature>
<evidence type="ECO:0000313" key="4">
    <source>
        <dbReference type="Proteomes" id="UP000812966"/>
    </source>
</evidence>
<comment type="caution">
    <text evidence="3">The sequence shown here is derived from an EMBL/GenBank/DDBJ whole genome shotgun (WGS) entry which is preliminary data.</text>
</comment>
<keyword evidence="2" id="KW-0812">Transmembrane</keyword>
<proteinExistence type="predicted"/>
<dbReference type="AlphaFoldDB" id="A0A8K0JDW9"/>
<sequence>MSKAPKKNTPSPAKKANTSPRNLPRGPGSHRRKSTRVPPPPRYEPGTAQNPIVVRDDSPIVVRDDTPPYLYVLTHKRPFVVVFPGRLPILRRTNSVVVSTARVLAPSSSYHFATRIVVFSVLFVFSWFYRIAQRSYASQYTFPIYLRSFLPFFLTSSLFSISSIRYLSQSIFFSIVLLPRIVKRSPQ</sequence>
<evidence type="ECO:0000256" key="1">
    <source>
        <dbReference type="SAM" id="MobiDB-lite"/>
    </source>
</evidence>
<keyword evidence="2" id="KW-1133">Transmembrane helix</keyword>
<feature type="transmembrane region" description="Helical" evidence="2">
    <location>
        <begin position="152"/>
        <end position="178"/>
    </location>
</feature>
<keyword evidence="4" id="KW-1185">Reference proteome</keyword>
<dbReference type="Proteomes" id="UP000812966">
    <property type="component" value="Unassembled WGS sequence"/>
</dbReference>
<feature type="transmembrane region" description="Helical" evidence="2">
    <location>
        <begin position="112"/>
        <end position="132"/>
    </location>
</feature>
<gene>
    <name evidence="3" type="ORF">FFLO_07213</name>
</gene>
<organism evidence="3 4">
    <name type="scientific">Filobasidium floriforme</name>
    <dbReference type="NCBI Taxonomy" id="5210"/>
    <lineage>
        <taxon>Eukaryota</taxon>
        <taxon>Fungi</taxon>
        <taxon>Dikarya</taxon>
        <taxon>Basidiomycota</taxon>
        <taxon>Agaricomycotina</taxon>
        <taxon>Tremellomycetes</taxon>
        <taxon>Filobasidiales</taxon>
        <taxon>Filobasidiaceae</taxon>
        <taxon>Filobasidium</taxon>
    </lineage>
</organism>
<evidence type="ECO:0000313" key="3">
    <source>
        <dbReference type="EMBL" id="KAG7527159.1"/>
    </source>
</evidence>
<protein>
    <submittedName>
        <fullName evidence="3">Uncharacterized protein</fullName>
    </submittedName>
</protein>
<keyword evidence="2" id="KW-0472">Membrane</keyword>
<reference evidence="3" key="1">
    <citation type="submission" date="2020-04" db="EMBL/GenBank/DDBJ databases">
        <title>Analysis of mating type loci in Filobasidium floriforme.</title>
        <authorList>
            <person name="Nowrousian M."/>
        </authorList>
    </citation>
    <scope>NUCLEOTIDE SEQUENCE</scope>
    <source>
        <strain evidence="3">CBS 6242</strain>
    </source>
</reference>